<dbReference type="Pfam" id="PF16906">
    <property type="entry name" value="Ribosomal_L26"/>
    <property type="match status" value="1"/>
</dbReference>
<comment type="caution">
    <text evidence="7">The sequence shown here is derived from an EMBL/GenBank/DDBJ whole genome shotgun (WGS) entry which is preliminary data.</text>
</comment>
<dbReference type="EMBL" id="PFSX01000058">
    <property type="protein sequence ID" value="PJC01147.1"/>
    <property type="molecule type" value="Genomic_DNA"/>
</dbReference>
<dbReference type="Proteomes" id="UP000230477">
    <property type="component" value="Unassembled WGS sequence"/>
</dbReference>
<evidence type="ECO:0000256" key="4">
    <source>
        <dbReference type="HAMAP-Rule" id="MF_01326"/>
    </source>
</evidence>
<gene>
    <name evidence="4" type="primary">rpl24</name>
    <name evidence="14" type="ORF">CO072_02205</name>
    <name evidence="13" type="ORF">CO124_00735</name>
    <name evidence="9" type="ORF">COS22_01400</name>
    <name evidence="8" type="ORF">COS45_01235</name>
    <name evidence="10" type="ORF">COW47_00020</name>
    <name evidence="7" type="ORF">COW69_01010</name>
    <name evidence="12" type="ORF">COY63_01230</name>
    <name evidence="11" type="ORF">COZ66_00220</name>
</gene>
<dbReference type="InterPro" id="IPR041988">
    <property type="entry name" value="Ribosomal_uL24_KOW"/>
</dbReference>
<organism evidence="7 17">
    <name type="scientific">Huberarchaeum crystalense</name>
    <dbReference type="NCBI Taxonomy" id="2014257"/>
    <lineage>
        <taxon>Archaea</taxon>
        <taxon>Candidatus Huberarchaeota</taxon>
        <taxon>Candidatus Huberarchaeia</taxon>
        <taxon>Candidatus Huberarchaeales</taxon>
        <taxon>Candidatus Huberarchaeaceae</taxon>
        <taxon>Candidatus Huberarchaeum</taxon>
    </lineage>
</organism>
<proteinExistence type="inferred from homology"/>
<dbReference type="GO" id="GO:0015934">
    <property type="term" value="C:large ribosomal subunit"/>
    <property type="evidence" value="ECO:0007669"/>
    <property type="project" value="UniProtKB-UniRule"/>
</dbReference>
<comment type="function">
    <text evidence="4">Located at the polypeptide exit tunnel on the outside of the subunit.</text>
</comment>
<evidence type="ECO:0000256" key="5">
    <source>
        <dbReference type="SAM" id="MobiDB-lite"/>
    </source>
</evidence>
<evidence type="ECO:0000256" key="2">
    <source>
        <dbReference type="ARBA" id="ARBA00022980"/>
    </source>
</evidence>
<dbReference type="Gene3D" id="2.30.30.30">
    <property type="match status" value="1"/>
</dbReference>
<dbReference type="InterPro" id="IPR005824">
    <property type="entry name" value="KOW"/>
</dbReference>
<keyword evidence="3 4" id="KW-0687">Ribonucleoprotein</keyword>
<dbReference type="Proteomes" id="UP000231449">
    <property type="component" value="Unassembled WGS sequence"/>
</dbReference>
<feature type="compositionally biased region" description="Basic and acidic residues" evidence="5">
    <location>
        <begin position="177"/>
        <end position="186"/>
    </location>
</feature>
<accession>A0A2G9LJB0</accession>
<dbReference type="Proteomes" id="UP000229789">
    <property type="component" value="Unassembled WGS sequence"/>
</dbReference>
<dbReference type="Proteomes" id="UP000228874">
    <property type="component" value="Unassembled WGS sequence"/>
</dbReference>
<dbReference type="GO" id="GO:0006412">
    <property type="term" value="P:translation"/>
    <property type="evidence" value="ECO:0007669"/>
    <property type="project" value="UniProtKB-UniRule"/>
</dbReference>
<keyword evidence="2 4" id="KW-0689">Ribosomal protein</keyword>
<dbReference type="InterPro" id="IPR014722">
    <property type="entry name" value="Rib_uL2_dom2"/>
</dbReference>
<dbReference type="EMBL" id="PFFF01000001">
    <property type="protein sequence ID" value="PIV89919.1"/>
    <property type="molecule type" value="Genomic_DNA"/>
</dbReference>
<dbReference type="HAMAP" id="MF_01326_A">
    <property type="entry name" value="Ribosomal_uL24_A"/>
    <property type="match status" value="1"/>
</dbReference>
<feature type="compositionally biased region" description="Basic and acidic residues" evidence="5">
    <location>
        <begin position="124"/>
        <end position="152"/>
    </location>
</feature>
<dbReference type="NCBIfam" id="TIGR01080">
    <property type="entry name" value="rplX_A_E"/>
    <property type="match status" value="1"/>
</dbReference>
<evidence type="ECO:0000313" key="14">
    <source>
        <dbReference type="EMBL" id="PJC01147.1"/>
    </source>
</evidence>
<dbReference type="EMBL" id="PCUF01000010">
    <property type="protein sequence ID" value="PIN66648.1"/>
    <property type="molecule type" value="Genomic_DNA"/>
</dbReference>
<keyword evidence="4" id="KW-0694">RNA-binding</keyword>
<dbReference type="Proteomes" id="UP000228989">
    <property type="component" value="Unassembled WGS sequence"/>
</dbReference>
<accession>A0A2H9RCQ4</accession>
<dbReference type="CDD" id="cd06089">
    <property type="entry name" value="KOW_RPL26"/>
    <property type="match status" value="1"/>
</dbReference>
<accession>A0A2H9M357</accession>
<dbReference type="GO" id="GO:0003735">
    <property type="term" value="F:structural constituent of ribosome"/>
    <property type="evidence" value="ECO:0007669"/>
    <property type="project" value="UniProtKB-UniRule"/>
</dbReference>
<evidence type="ECO:0000313" key="12">
    <source>
        <dbReference type="EMBL" id="PIY99850.1"/>
    </source>
</evidence>
<evidence type="ECO:0000256" key="1">
    <source>
        <dbReference type="ARBA" id="ARBA00010618"/>
    </source>
</evidence>
<dbReference type="SUPFAM" id="SSF50104">
    <property type="entry name" value="Translation proteins SH3-like domain"/>
    <property type="match status" value="1"/>
</dbReference>
<feature type="compositionally biased region" description="Basic residues" evidence="5">
    <location>
        <begin position="160"/>
        <end position="176"/>
    </location>
</feature>
<accession>A0A2H9M7D6</accession>
<evidence type="ECO:0000313" key="17">
    <source>
        <dbReference type="Proteomes" id="UP000229789"/>
    </source>
</evidence>
<dbReference type="EMBL" id="PFMG01000026">
    <property type="protein sequence ID" value="PIY99850.1"/>
    <property type="molecule type" value="Genomic_DNA"/>
</dbReference>
<accession>A0A2H9MN86</accession>
<dbReference type="Pfam" id="PF00467">
    <property type="entry name" value="KOW"/>
    <property type="match status" value="1"/>
</dbReference>
<evidence type="ECO:0000313" key="15">
    <source>
        <dbReference type="Proteomes" id="UP000228874"/>
    </source>
</evidence>
<evidence type="ECO:0000259" key="6">
    <source>
        <dbReference type="SMART" id="SM00739"/>
    </source>
</evidence>
<accession>A0A2H9P8N9</accession>
<dbReference type="InterPro" id="IPR005825">
    <property type="entry name" value="Ribosomal_uL24_CS"/>
</dbReference>
<dbReference type="Proteomes" id="UP000230713">
    <property type="component" value="Unassembled WGS sequence"/>
</dbReference>
<dbReference type="Proteomes" id="UP000231232">
    <property type="component" value="Unassembled WGS sequence"/>
</dbReference>
<dbReference type="EMBL" id="PFIH01000008">
    <property type="protein sequence ID" value="PIX28274.1"/>
    <property type="molecule type" value="Genomic_DNA"/>
</dbReference>
<evidence type="ECO:0000313" key="8">
    <source>
        <dbReference type="EMBL" id="PIV13740.1"/>
    </source>
</evidence>
<evidence type="ECO:0000256" key="3">
    <source>
        <dbReference type="ARBA" id="ARBA00023274"/>
    </source>
</evidence>
<keyword evidence="4" id="KW-0699">rRNA-binding</keyword>
<evidence type="ECO:0000313" key="7">
    <source>
        <dbReference type="EMBL" id="PIN66648.1"/>
    </source>
</evidence>
<evidence type="ECO:0000313" key="9">
    <source>
        <dbReference type="EMBL" id="PIV46420.1"/>
    </source>
</evidence>
<accession>A0A2H9QSM1</accession>
<dbReference type="PROSITE" id="PS01108">
    <property type="entry name" value="RIBOSOMAL_L24"/>
    <property type="match status" value="1"/>
</dbReference>
<feature type="domain" description="KOW" evidence="6">
    <location>
        <begin position="54"/>
        <end position="81"/>
    </location>
</feature>
<sequence>MATTRKWSSSWKASVQPRKQRLYNYNAPLHIKSKMVCAHLSKDLQKKYKQRSLRVIKDDVVKIMTGDFKKQQGKVIRINTKKQEVFVEIAKRKRQDGSEVFVPINASNLQIIELNLNNPRRFGKKPETEQEMQKSEKDTKIKPQQIFEKDTGIKNPQKGSKSHQKKDIKKSKKTAKQKVEVLEETR</sequence>
<dbReference type="EMBL" id="PETW01000025">
    <property type="protein sequence ID" value="PIV46420.1"/>
    <property type="molecule type" value="Genomic_DNA"/>
</dbReference>
<comment type="function">
    <text evidence="4">One of two assembly initiator proteins, it binds directly to the 5'-end of the 23S rRNA, where it nucleates assembly of the 50S subunit.</text>
</comment>
<evidence type="ECO:0000313" key="16">
    <source>
        <dbReference type="Proteomes" id="UP000228888"/>
    </source>
</evidence>
<comment type="subunit">
    <text evidence="4">Part of the 50S ribosomal subunit.</text>
</comment>
<dbReference type="EMBL" id="PFUW01000014">
    <property type="protein sequence ID" value="PJB04211.1"/>
    <property type="molecule type" value="Genomic_DNA"/>
</dbReference>
<accession>A0A2H9N300</accession>
<dbReference type="PANTHER" id="PTHR11143">
    <property type="entry name" value="60S RIBOSOMAL PROTEIN L26 FAMILY MEMBER"/>
    <property type="match status" value="1"/>
</dbReference>
<name>A0A2G9LJB0_HUBC1</name>
<evidence type="ECO:0000313" key="11">
    <source>
        <dbReference type="EMBL" id="PIX28274.1"/>
    </source>
</evidence>
<dbReference type="Proteomes" id="UP000228888">
    <property type="component" value="Unassembled WGS sequence"/>
</dbReference>
<dbReference type="InterPro" id="IPR005756">
    <property type="entry name" value="Ribosomal_uL24_euk/arc"/>
</dbReference>
<comment type="similarity">
    <text evidence="1 4">Belongs to the universal ribosomal protein uL24 family.</text>
</comment>
<dbReference type="InterPro" id="IPR008991">
    <property type="entry name" value="Translation_prot_SH3-like_sf"/>
</dbReference>
<dbReference type="AlphaFoldDB" id="A0A2G9LJB0"/>
<reference evidence="15 16" key="1">
    <citation type="submission" date="2017-09" db="EMBL/GenBank/DDBJ databases">
        <title>Depth-based differentiation of microbial function through sediment-hosted aquifers and enrichment of novel symbionts in the deep terrestrial subsurface.</title>
        <authorList>
            <person name="Probst A.J."/>
            <person name="Ladd B."/>
            <person name="Jarett J.K."/>
            <person name="Geller-Mcgrath D.E."/>
            <person name="Sieber C.M.K."/>
            <person name="Emerson J.B."/>
            <person name="Anantharaman K."/>
            <person name="Thomas B.C."/>
            <person name="Malmstrom R."/>
            <person name="Stieglmeier M."/>
            <person name="Klingl A."/>
            <person name="Woyke T."/>
            <person name="Ryan C.M."/>
            <person name="Banfield J.F."/>
        </authorList>
    </citation>
    <scope>NUCLEOTIDE SEQUENCE [LARGE SCALE GENOMIC DNA]</scope>
</reference>
<feature type="region of interest" description="Disordered" evidence="5">
    <location>
        <begin position="120"/>
        <end position="186"/>
    </location>
</feature>
<dbReference type="SMART" id="SM00739">
    <property type="entry name" value="KOW"/>
    <property type="match status" value="1"/>
</dbReference>
<protein>
    <recommendedName>
        <fullName evidence="4">Large ribosomal subunit protein uL24</fullName>
    </recommendedName>
</protein>
<dbReference type="GO" id="GO:0019843">
    <property type="term" value="F:rRNA binding"/>
    <property type="evidence" value="ECO:0007669"/>
    <property type="project" value="UniProtKB-UniRule"/>
</dbReference>
<reference evidence="7 17" key="2">
    <citation type="submission" date="2017-09" db="EMBL/GenBank/DDBJ databases">
        <title>Depth-based differentiation of microbial function through sediment-hosted aquifers and enrichment of novel symbionts in the deep terrestrial subsurface.</title>
        <authorList>
            <person name="Probst A.J."/>
            <person name="Ladd B."/>
            <person name="Jarett J.K."/>
            <person name="Geller-Mcgrath D.E."/>
            <person name="Sieber C.M."/>
            <person name="Emerson J.B."/>
            <person name="Anantharaman K."/>
            <person name="Thomas B.C."/>
            <person name="Malmstrom R."/>
            <person name="Stieglmeier M."/>
            <person name="Klingl A."/>
            <person name="Woyke T."/>
            <person name="Ryan C.M."/>
            <person name="Banfield J.F."/>
        </authorList>
    </citation>
    <scope>NUCLEOTIDE SEQUENCE [LARGE SCALE GENOMIC DNA]</scope>
    <source>
        <strain evidence="9">CG02_land_8_20_14_3_00_31_209</strain>
        <strain evidence="8">CG03_land_8_20_14_0_80_31_114</strain>
        <strain evidence="10">CG17_big_fil_post_rev_8_21_14_2_50_31_73</strain>
        <strain evidence="7">CG18_big_fil_WC_8_21_14_2_50_31_19</strain>
        <strain evidence="12">CG_4_10_14_0_8_um_filter_31_133</strain>
        <strain evidence="11">CG_4_8_14_3_um_filter</strain>
        <strain evidence="14">CG_4_9_14_0_8_um_filter_31_21</strain>
        <strain evidence="13">CG_4_9_14_3_um_filter_31_125</strain>
    </source>
</reference>
<dbReference type="EMBL" id="PEUT01000032">
    <property type="protein sequence ID" value="PIV13740.1"/>
    <property type="molecule type" value="Genomic_DNA"/>
</dbReference>
<evidence type="ECO:0000313" key="10">
    <source>
        <dbReference type="EMBL" id="PIV89919.1"/>
    </source>
</evidence>
<evidence type="ECO:0000313" key="13">
    <source>
        <dbReference type="EMBL" id="PJB04211.1"/>
    </source>
</evidence>